<evidence type="ECO:0000313" key="2">
    <source>
        <dbReference type="Proteomes" id="UP000285844"/>
    </source>
</evidence>
<proteinExistence type="predicted"/>
<evidence type="ECO:0000313" key="1">
    <source>
        <dbReference type="EMBL" id="RHC11375.1"/>
    </source>
</evidence>
<protein>
    <submittedName>
        <fullName evidence="1">Uncharacterized protein</fullName>
    </submittedName>
</protein>
<name>A0A413YQM1_9FIRM</name>
<dbReference type="RefSeq" id="WP_118363054.1">
    <property type="nucleotide sequence ID" value="NZ_QSHM01000023.1"/>
</dbReference>
<gene>
    <name evidence="1" type="ORF">DW858_13575</name>
</gene>
<dbReference type="EMBL" id="QSHM01000023">
    <property type="protein sequence ID" value="RHC11375.1"/>
    <property type="molecule type" value="Genomic_DNA"/>
</dbReference>
<organism evidence="1 2">
    <name type="scientific">Lachnospira eligens</name>
    <dbReference type="NCBI Taxonomy" id="39485"/>
    <lineage>
        <taxon>Bacteria</taxon>
        <taxon>Bacillati</taxon>
        <taxon>Bacillota</taxon>
        <taxon>Clostridia</taxon>
        <taxon>Lachnospirales</taxon>
        <taxon>Lachnospiraceae</taxon>
        <taxon>Lachnospira</taxon>
    </lineage>
</organism>
<dbReference type="Proteomes" id="UP000285844">
    <property type="component" value="Unassembled WGS sequence"/>
</dbReference>
<reference evidence="1 2" key="1">
    <citation type="submission" date="2018-08" db="EMBL/GenBank/DDBJ databases">
        <title>A genome reference for cultivated species of the human gut microbiota.</title>
        <authorList>
            <person name="Zou Y."/>
            <person name="Xue W."/>
            <person name="Luo G."/>
        </authorList>
    </citation>
    <scope>NUCLEOTIDE SEQUENCE [LARGE SCALE GENOMIC DNA]</scope>
    <source>
        <strain evidence="1 2">AM37-3BH</strain>
    </source>
</reference>
<sequence>MNPVRTFDQITQEILNKNDFETITVGILIADGNQASAKDYIINYMDMFDRKSGKFIDFFVPGYCEDIFDNDVNIERRYHPNAYGKWCCYRDIPIFNIRRNQTAYYFDKFLFDDFIIEMEERMGIKYTYNPMLILVEINKGRDGEKIEFQDKVVIELDEDSARGVTRVGSLFDKIFEVAKKEVGLDRFRDNVRMYYIKGHAVKNIINAIQGEWIESIEDVINNVKRFKIKR</sequence>
<dbReference type="AlphaFoldDB" id="A0A413YQM1"/>
<accession>A0A413YQM1</accession>
<comment type="caution">
    <text evidence="1">The sequence shown here is derived from an EMBL/GenBank/DDBJ whole genome shotgun (WGS) entry which is preliminary data.</text>
</comment>